<dbReference type="Proteomes" id="UP001054945">
    <property type="component" value="Unassembled WGS sequence"/>
</dbReference>
<organism evidence="1 2">
    <name type="scientific">Caerostris extrusa</name>
    <name type="common">Bark spider</name>
    <name type="synonym">Caerostris bankana</name>
    <dbReference type="NCBI Taxonomy" id="172846"/>
    <lineage>
        <taxon>Eukaryota</taxon>
        <taxon>Metazoa</taxon>
        <taxon>Ecdysozoa</taxon>
        <taxon>Arthropoda</taxon>
        <taxon>Chelicerata</taxon>
        <taxon>Arachnida</taxon>
        <taxon>Araneae</taxon>
        <taxon>Araneomorphae</taxon>
        <taxon>Entelegynae</taxon>
        <taxon>Araneoidea</taxon>
        <taxon>Araneidae</taxon>
        <taxon>Caerostris</taxon>
    </lineage>
</organism>
<proteinExistence type="predicted"/>
<evidence type="ECO:0000313" key="2">
    <source>
        <dbReference type="Proteomes" id="UP001054945"/>
    </source>
</evidence>
<name>A0AAV4T2Y0_CAEEX</name>
<evidence type="ECO:0000313" key="1">
    <source>
        <dbReference type="EMBL" id="GIY40480.1"/>
    </source>
</evidence>
<keyword evidence="2" id="KW-1185">Reference proteome</keyword>
<sequence>MKFPPHQSQVIYGTPKLHNNQPDTIRVASKKVLFEQRIGIIEILHCRPIRAVNAGHGHCLSMIDRHWVQTIIERFIRKRRNPQTTQLSLKCTFLLLRTKGCGRMGFVVIR</sequence>
<dbReference type="EMBL" id="BPLR01010620">
    <property type="protein sequence ID" value="GIY40480.1"/>
    <property type="molecule type" value="Genomic_DNA"/>
</dbReference>
<dbReference type="AlphaFoldDB" id="A0AAV4T2Y0"/>
<accession>A0AAV4T2Y0</accession>
<comment type="caution">
    <text evidence="1">The sequence shown here is derived from an EMBL/GenBank/DDBJ whole genome shotgun (WGS) entry which is preliminary data.</text>
</comment>
<reference evidence="1 2" key="1">
    <citation type="submission" date="2021-06" db="EMBL/GenBank/DDBJ databases">
        <title>Caerostris extrusa draft genome.</title>
        <authorList>
            <person name="Kono N."/>
            <person name="Arakawa K."/>
        </authorList>
    </citation>
    <scope>NUCLEOTIDE SEQUENCE [LARGE SCALE GENOMIC DNA]</scope>
</reference>
<protein>
    <submittedName>
        <fullName evidence="1">Uncharacterized protein</fullName>
    </submittedName>
</protein>
<gene>
    <name evidence="1" type="ORF">CEXT_367201</name>
</gene>